<protein>
    <recommendedName>
        <fullName evidence="4">Lipoprotein</fullName>
    </recommendedName>
</protein>
<feature type="region of interest" description="Disordered" evidence="1">
    <location>
        <begin position="143"/>
        <end position="175"/>
    </location>
</feature>
<keyword evidence="3" id="KW-1185">Reference proteome</keyword>
<feature type="compositionally biased region" description="Gly residues" evidence="1">
    <location>
        <begin position="158"/>
        <end position="168"/>
    </location>
</feature>
<evidence type="ECO:0000313" key="3">
    <source>
        <dbReference type="Proteomes" id="UP001524642"/>
    </source>
</evidence>
<proteinExistence type="predicted"/>
<evidence type="ECO:0000256" key="1">
    <source>
        <dbReference type="SAM" id="MobiDB-lite"/>
    </source>
</evidence>
<organism evidence="2 3">
    <name type="scientific">Roseomonas populi</name>
    <dbReference type="NCBI Taxonomy" id="3121582"/>
    <lineage>
        <taxon>Bacteria</taxon>
        <taxon>Pseudomonadati</taxon>
        <taxon>Pseudomonadota</taxon>
        <taxon>Alphaproteobacteria</taxon>
        <taxon>Acetobacterales</taxon>
        <taxon>Roseomonadaceae</taxon>
        <taxon>Roseomonas</taxon>
    </lineage>
</organism>
<evidence type="ECO:0008006" key="4">
    <source>
        <dbReference type="Google" id="ProtNLM"/>
    </source>
</evidence>
<reference evidence="2 3" key="1">
    <citation type="submission" date="2022-06" db="EMBL/GenBank/DDBJ databases">
        <title>Roseomonas CN29.</title>
        <authorList>
            <person name="Cheng Y."/>
            <person name="He X."/>
        </authorList>
    </citation>
    <scope>NUCLEOTIDE SEQUENCE [LARGE SCALE GENOMIC DNA]</scope>
    <source>
        <strain evidence="2 3">CN29</strain>
    </source>
</reference>
<dbReference type="PROSITE" id="PS51257">
    <property type="entry name" value="PROKAR_LIPOPROTEIN"/>
    <property type="match status" value="1"/>
</dbReference>
<accession>A0ABT1X3H8</accession>
<dbReference type="EMBL" id="JANJOU010000007">
    <property type="protein sequence ID" value="MCR0982254.1"/>
    <property type="molecule type" value="Genomic_DNA"/>
</dbReference>
<evidence type="ECO:0000313" key="2">
    <source>
        <dbReference type="EMBL" id="MCR0982254.1"/>
    </source>
</evidence>
<sequence length="175" mass="18634">MSLRLVVLLGPLLLGACAVQQERQFQASDKSSVEMRAMQSRIIDGDAPTVTRGVVATLQDLGYRINKAEPAAGSITATKLERLRLTAVVRPVDSNRAAVRANAVVVLPQTENQVDDPQFYQQNFFAPLSTTLGREAFAAPADTQVPDAAVPRVTSDLPGGGPAPGGQGRQETARR</sequence>
<name>A0ABT1X3H8_9PROT</name>
<gene>
    <name evidence="2" type="ORF">NRP21_09365</name>
</gene>
<dbReference type="RefSeq" id="WP_257715927.1">
    <property type="nucleotide sequence ID" value="NZ_JANJOU010000007.1"/>
</dbReference>
<comment type="caution">
    <text evidence="2">The sequence shown here is derived from an EMBL/GenBank/DDBJ whole genome shotgun (WGS) entry which is preliminary data.</text>
</comment>
<dbReference type="Proteomes" id="UP001524642">
    <property type="component" value="Unassembled WGS sequence"/>
</dbReference>